<sequence>GDVKRFTRMLLECNSNDKLCVVREYQTEVIVVPALLVGFFVIVLTVILWLHCRGLRAKQKQSPSSGHQVNDKKQQEFSSTENRYIQLSETSVESLLSSAFLTLKDLEVPREKLSPGTFQLINHGRYGNIYRAQLEIGNSLKTKTVILKALQDLASPQEVKHFLGRIKFHQNLGRHENLVELVGCCVNQLPLYMIMEDASLGDLLTFLWTCRKDVMMMDGIPYDLTERQVYEVGQQVAAALAYLEEKKLFHGDIAARNVLLHHNFTAKLCGLGLAYETHTYGANSVTQTVPVKWQAPERLMKKPPSIKADIWSFGILLYEMITLGAPPYPEVPPSEILPYLQRQNIMKQPASCQQAMYGIMKSCWQWSATNRPSPADLLQSLQTAVKTSNDHAVLQVPELVVPELYANVAGVDVHSLVREYTIL</sequence>
<dbReference type="PRINTS" id="PR00109">
    <property type="entry name" value="TYRKINASE"/>
</dbReference>
<keyword evidence="3" id="KW-0808">Transferase</keyword>
<dbReference type="GO" id="GO:0004714">
    <property type="term" value="F:transmembrane receptor protein tyrosine kinase activity"/>
    <property type="evidence" value="ECO:0007669"/>
    <property type="project" value="TreeGrafter"/>
</dbReference>
<comment type="subcellular location">
    <subcellularLocation>
        <location evidence="1">Membrane</location>
        <topology evidence="1">Single-pass membrane protein</topology>
    </subcellularLocation>
</comment>
<dbReference type="GO" id="GO:0043235">
    <property type="term" value="C:receptor complex"/>
    <property type="evidence" value="ECO:0007669"/>
    <property type="project" value="TreeGrafter"/>
</dbReference>
<reference evidence="19 20" key="1">
    <citation type="submission" date="2019-09" db="EMBL/GenBank/DDBJ databases">
        <title>Bird 10,000 Genomes (B10K) Project - Family phase.</title>
        <authorList>
            <person name="Zhang G."/>
        </authorList>
    </citation>
    <scope>NUCLEOTIDE SEQUENCE [LARGE SCALE GENOMIC DNA]</scope>
    <source>
        <strain evidence="19">B10K-DU-011-47</strain>
        <tissue evidence="19">Mixed tissue sample</tissue>
    </source>
</reference>
<dbReference type="FunFam" id="1.10.510.10:FF:000450">
    <property type="entry name" value="Tyrosine-protein kinase STYK1"/>
    <property type="match status" value="1"/>
</dbReference>
<evidence type="ECO:0000256" key="6">
    <source>
        <dbReference type="ARBA" id="ARBA00022777"/>
    </source>
</evidence>
<evidence type="ECO:0000256" key="17">
    <source>
        <dbReference type="SAM" id="Phobius"/>
    </source>
</evidence>
<keyword evidence="4 17" id="KW-0812">Transmembrane</keyword>
<keyword evidence="20" id="KW-1185">Reference proteome</keyword>
<dbReference type="AlphaFoldDB" id="A0A7L3FJ10"/>
<evidence type="ECO:0000256" key="3">
    <source>
        <dbReference type="ARBA" id="ARBA00022679"/>
    </source>
</evidence>
<dbReference type="PANTHER" id="PTHR24416">
    <property type="entry name" value="TYROSINE-PROTEIN KINASE RECEPTOR"/>
    <property type="match status" value="1"/>
</dbReference>
<evidence type="ECO:0000256" key="9">
    <source>
        <dbReference type="ARBA" id="ARBA00023136"/>
    </source>
</evidence>
<dbReference type="GO" id="GO:0004715">
    <property type="term" value="F:non-membrane spanning protein tyrosine kinase activity"/>
    <property type="evidence" value="ECO:0007669"/>
    <property type="project" value="UniProtKB-EC"/>
</dbReference>
<keyword evidence="9 17" id="KW-0472">Membrane</keyword>
<feature type="binding site" evidence="16">
    <location>
        <position position="257"/>
    </location>
    <ligand>
        <name>Mg(2+)</name>
        <dbReference type="ChEBI" id="CHEBI:18420"/>
    </ligand>
</feature>
<evidence type="ECO:0000256" key="11">
    <source>
        <dbReference type="ARBA" id="ARBA00069128"/>
    </source>
</evidence>
<gene>
    <name evidence="19" type="primary">Styk1</name>
    <name evidence="19" type="ORF">ZAPATR_R13432</name>
</gene>
<dbReference type="PROSITE" id="PS00109">
    <property type="entry name" value="PROTEIN_KINASE_TYR"/>
    <property type="match status" value="1"/>
</dbReference>
<keyword evidence="8 17" id="KW-1133">Transmembrane helix</keyword>
<evidence type="ECO:0000259" key="18">
    <source>
        <dbReference type="PROSITE" id="PS50011"/>
    </source>
</evidence>
<dbReference type="GO" id="GO:0007169">
    <property type="term" value="P:cell surface receptor protein tyrosine kinase signaling pathway"/>
    <property type="evidence" value="ECO:0007669"/>
    <property type="project" value="TreeGrafter"/>
</dbReference>
<evidence type="ECO:0000256" key="2">
    <source>
        <dbReference type="ARBA" id="ARBA00011903"/>
    </source>
</evidence>
<evidence type="ECO:0000256" key="13">
    <source>
        <dbReference type="ARBA" id="ARBA00077789"/>
    </source>
</evidence>
<evidence type="ECO:0000313" key="19">
    <source>
        <dbReference type="EMBL" id="NXT80793.1"/>
    </source>
</evidence>
<dbReference type="Gene3D" id="3.30.200.20">
    <property type="entry name" value="Phosphorylase Kinase, domain 1"/>
    <property type="match status" value="1"/>
</dbReference>
<dbReference type="InterPro" id="IPR050122">
    <property type="entry name" value="RTK"/>
</dbReference>
<dbReference type="InterPro" id="IPR011009">
    <property type="entry name" value="Kinase-like_dom_sf"/>
</dbReference>
<accession>A0A7L3FJ10</accession>
<dbReference type="Proteomes" id="UP000557426">
    <property type="component" value="Unassembled WGS sequence"/>
</dbReference>
<evidence type="ECO:0000256" key="14">
    <source>
        <dbReference type="PIRSR" id="PIRSR000615-1"/>
    </source>
</evidence>
<dbReference type="PANTHER" id="PTHR24416:SF631">
    <property type="entry name" value="SERINE_THREONINE_TYROSINE KINASE 1"/>
    <property type="match status" value="1"/>
</dbReference>
<protein>
    <recommendedName>
        <fullName evidence="11">Tyrosine-protein kinase STYK1</fullName>
        <ecNumber evidence="2">2.7.10.2</ecNumber>
    </recommendedName>
    <alternativeName>
        <fullName evidence="13">Novel oncogene with kinase domain</fullName>
    </alternativeName>
    <alternativeName>
        <fullName evidence="12">Serine/threonine/tyrosine kinase 1</fullName>
    </alternativeName>
</protein>
<feature type="non-terminal residue" evidence="19">
    <location>
        <position position="1"/>
    </location>
</feature>
<evidence type="ECO:0000256" key="4">
    <source>
        <dbReference type="ARBA" id="ARBA00022692"/>
    </source>
</evidence>
<evidence type="ECO:0000256" key="7">
    <source>
        <dbReference type="ARBA" id="ARBA00022840"/>
    </source>
</evidence>
<dbReference type="Gene3D" id="1.10.510.10">
    <property type="entry name" value="Transferase(Phosphotransferase) domain 1"/>
    <property type="match status" value="1"/>
</dbReference>
<dbReference type="CDD" id="cd00192">
    <property type="entry name" value="PTKc"/>
    <property type="match status" value="1"/>
</dbReference>
<feature type="active site" description="Proton acceptor" evidence="14">
    <location>
        <position position="252"/>
    </location>
</feature>
<evidence type="ECO:0000256" key="5">
    <source>
        <dbReference type="ARBA" id="ARBA00022741"/>
    </source>
</evidence>
<comment type="caution">
    <text evidence="19">The sequence shown here is derived from an EMBL/GenBank/DDBJ whole genome shotgun (WGS) entry which is preliminary data.</text>
</comment>
<dbReference type="FunFam" id="3.30.200.20:FF:000442">
    <property type="entry name" value="Serine/threonine/tyrosine kinase 1"/>
    <property type="match status" value="1"/>
</dbReference>
<evidence type="ECO:0000256" key="8">
    <source>
        <dbReference type="ARBA" id="ARBA00022989"/>
    </source>
</evidence>
<feature type="transmembrane region" description="Helical" evidence="17">
    <location>
        <begin position="29"/>
        <end position="50"/>
    </location>
</feature>
<evidence type="ECO:0000256" key="12">
    <source>
        <dbReference type="ARBA" id="ARBA00077455"/>
    </source>
</evidence>
<feature type="binding site" evidence="15">
    <location>
        <position position="256"/>
    </location>
    <ligand>
        <name>ATP</name>
        <dbReference type="ChEBI" id="CHEBI:30616"/>
    </ligand>
</feature>
<dbReference type="EMBL" id="VZTU01020588">
    <property type="protein sequence ID" value="NXT80793.1"/>
    <property type="molecule type" value="Genomic_DNA"/>
</dbReference>
<keyword evidence="7 15" id="KW-0067">ATP-binding</keyword>
<dbReference type="Pfam" id="PF07714">
    <property type="entry name" value="PK_Tyr_Ser-Thr"/>
    <property type="match status" value="1"/>
</dbReference>
<proteinExistence type="predicted"/>
<dbReference type="PROSITE" id="PS50011">
    <property type="entry name" value="PROTEIN_KINASE_DOM"/>
    <property type="match status" value="1"/>
</dbReference>
<keyword evidence="16" id="KW-0479">Metal-binding</keyword>
<keyword evidence="10" id="KW-0829">Tyrosine-protein kinase</keyword>
<evidence type="ECO:0000313" key="20">
    <source>
        <dbReference type="Proteomes" id="UP000557426"/>
    </source>
</evidence>
<name>A0A7L3FJ10_9GRUI</name>
<dbReference type="GO" id="GO:0005524">
    <property type="term" value="F:ATP binding"/>
    <property type="evidence" value="ECO:0007669"/>
    <property type="project" value="UniProtKB-KW"/>
</dbReference>
<dbReference type="InterPro" id="IPR001245">
    <property type="entry name" value="Ser-Thr/Tyr_kinase_cat_dom"/>
</dbReference>
<dbReference type="GO" id="GO:0005886">
    <property type="term" value="C:plasma membrane"/>
    <property type="evidence" value="ECO:0007669"/>
    <property type="project" value="TreeGrafter"/>
</dbReference>
<feature type="non-terminal residue" evidence="19">
    <location>
        <position position="423"/>
    </location>
</feature>
<dbReference type="InterPro" id="IPR008266">
    <property type="entry name" value="Tyr_kinase_AS"/>
</dbReference>
<evidence type="ECO:0000256" key="15">
    <source>
        <dbReference type="PIRSR" id="PIRSR000615-2"/>
    </source>
</evidence>
<dbReference type="EC" id="2.7.10.2" evidence="2"/>
<dbReference type="GO" id="GO:0046872">
    <property type="term" value="F:metal ion binding"/>
    <property type="evidence" value="ECO:0007669"/>
    <property type="project" value="UniProtKB-KW"/>
</dbReference>
<organism evidence="19 20">
    <name type="scientific">Zapornia atra</name>
    <name type="common">Henderson crake</name>
    <dbReference type="NCBI Taxonomy" id="2585822"/>
    <lineage>
        <taxon>Eukaryota</taxon>
        <taxon>Metazoa</taxon>
        <taxon>Chordata</taxon>
        <taxon>Craniata</taxon>
        <taxon>Vertebrata</taxon>
        <taxon>Euteleostomi</taxon>
        <taxon>Archelosauria</taxon>
        <taxon>Archosauria</taxon>
        <taxon>Dinosauria</taxon>
        <taxon>Saurischia</taxon>
        <taxon>Theropoda</taxon>
        <taxon>Coelurosauria</taxon>
        <taxon>Aves</taxon>
        <taxon>Neognathae</taxon>
        <taxon>Neoaves</taxon>
        <taxon>Gruiformes</taxon>
        <taxon>Rallidae</taxon>
        <taxon>Zapornia</taxon>
    </lineage>
</organism>
<evidence type="ECO:0000256" key="10">
    <source>
        <dbReference type="ARBA" id="ARBA00023137"/>
    </source>
</evidence>
<evidence type="ECO:0000256" key="16">
    <source>
        <dbReference type="PIRSR" id="PIRSR000615-3"/>
    </source>
</evidence>
<evidence type="ECO:0000256" key="1">
    <source>
        <dbReference type="ARBA" id="ARBA00004167"/>
    </source>
</evidence>
<keyword evidence="16" id="KW-0460">Magnesium</keyword>
<dbReference type="InterPro" id="IPR000719">
    <property type="entry name" value="Prot_kinase_dom"/>
</dbReference>
<dbReference type="SUPFAM" id="SSF56112">
    <property type="entry name" value="Protein kinase-like (PK-like)"/>
    <property type="match status" value="1"/>
</dbReference>
<feature type="domain" description="Protein kinase" evidence="18">
    <location>
        <begin position="115"/>
        <end position="394"/>
    </location>
</feature>
<keyword evidence="5 15" id="KW-0547">Nucleotide-binding</keyword>
<keyword evidence="6 19" id="KW-0418">Kinase</keyword>